<feature type="region of interest" description="Disordered" evidence="1">
    <location>
        <begin position="1"/>
        <end position="28"/>
    </location>
</feature>
<dbReference type="Proteomes" id="UP000527616">
    <property type="component" value="Unassembled WGS sequence"/>
</dbReference>
<protein>
    <recommendedName>
        <fullName evidence="4">DUF3052 domain-containing protein</fullName>
    </recommendedName>
</protein>
<dbReference type="Pfam" id="PF11253">
    <property type="entry name" value="DUF3052"/>
    <property type="match status" value="1"/>
</dbReference>
<keyword evidence="3" id="KW-1185">Reference proteome</keyword>
<name>A0A7Z0D6S3_9ACTN</name>
<dbReference type="InterPro" id="IPR021412">
    <property type="entry name" value="DUF3052"/>
</dbReference>
<sequence>MGTSQKSGDRPTGGKGPAGPAHDLEPGQVVQELGWDSDVDEDLREQIESAIEGELIEDSVDAVDVVVLWWRDDDGDVGDGLMDALTDLTDDGRIWLLTPKVGRDNYVDPADIAEAAATAGLAMTSTIAVSGDWSASKLVRTKGARR</sequence>
<organism evidence="2 3">
    <name type="scientific">Naumannella cuiyingiana</name>
    <dbReference type="NCBI Taxonomy" id="1347891"/>
    <lineage>
        <taxon>Bacteria</taxon>
        <taxon>Bacillati</taxon>
        <taxon>Actinomycetota</taxon>
        <taxon>Actinomycetes</taxon>
        <taxon>Propionibacteriales</taxon>
        <taxon>Propionibacteriaceae</taxon>
        <taxon>Naumannella</taxon>
    </lineage>
</organism>
<comment type="caution">
    <text evidence="2">The sequence shown here is derived from an EMBL/GenBank/DDBJ whole genome shotgun (WGS) entry which is preliminary data.</text>
</comment>
<proteinExistence type="predicted"/>
<accession>A0A7Z0D6S3</accession>
<evidence type="ECO:0008006" key="4">
    <source>
        <dbReference type="Google" id="ProtNLM"/>
    </source>
</evidence>
<dbReference type="EMBL" id="JACBZS010000001">
    <property type="protein sequence ID" value="NYI69894.1"/>
    <property type="molecule type" value="Genomic_DNA"/>
</dbReference>
<evidence type="ECO:0000313" key="3">
    <source>
        <dbReference type="Proteomes" id="UP000527616"/>
    </source>
</evidence>
<evidence type="ECO:0000313" key="2">
    <source>
        <dbReference type="EMBL" id="NYI69894.1"/>
    </source>
</evidence>
<dbReference type="AlphaFoldDB" id="A0A7Z0D6S3"/>
<gene>
    <name evidence="2" type="ORF">GGQ54_000454</name>
</gene>
<evidence type="ECO:0000256" key="1">
    <source>
        <dbReference type="SAM" id="MobiDB-lite"/>
    </source>
</evidence>
<reference evidence="2 3" key="1">
    <citation type="submission" date="2020-07" db="EMBL/GenBank/DDBJ databases">
        <title>Sequencing the genomes of 1000 actinobacteria strains.</title>
        <authorList>
            <person name="Klenk H.-P."/>
        </authorList>
    </citation>
    <scope>NUCLEOTIDE SEQUENCE [LARGE SCALE GENOMIC DNA]</scope>
    <source>
        <strain evidence="2 3">DSM 103164</strain>
    </source>
</reference>